<organism evidence="1 2">
    <name type="scientific">Pseudomonas phage LKA1</name>
    <dbReference type="NCBI Taxonomy" id="386793"/>
    <lineage>
        <taxon>Viruses</taxon>
        <taxon>Duplodnaviria</taxon>
        <taxon>Heunggongvirae</taxon>
        <taxon>Uroviricota</taxon>
        <taxon>Caudoviricetes</taxon>
        <taxon>Autographivirales</taxon>
        <taxon>Autoscriptoviridae</taxon>
        <taxon>Stubburvirus</taxon>
        <taxon>Stubburvirus LKA1</taxon>
    </lineage>
</organism>
<name>Q0E5W9_9CAUD</name>
<gene>
    <name evidence="1" type="primary">gp45</name>
</gene>
<evidence type="ECO:0000313" key="1">
    <source>
        <dbReference type="EMBL" id="CAK25013.1"/>
    </source>
</evidence>
<accession>Q0E5W9</accession>
<dbReference type="KEGG" id="vg:5687516"/>
<dbReference type="SUPFAM" id="SSF101898">
    <property type="entry name" value="NHL repeat"/>
    <property type="match status" value="1"/>
</dbReference>
<dbReference type="OrthoDB" id="780at10239"/>
<dbReference type="EMBL" id="AM265639">
    <property type="protein sequence ID" value="CAK25013.1"/>
    <property type="molecule type" value="Genomic_DNA"/>
</dbReference>
<reference evidence="1 2" key="1">
    <citation type="journal article" date="2006" name="J. Bacteriol.">
        <title>Genomic analysis of Pseudomonas aeruginosa phages LKD16 and LKA1: establishment of the phiKMV subgroup within the T7 supergroup.</title>
        <authorList>
            <person name="Ceyssens P.J."/>
            <person name="Lavigne R."/>
            <person name="Mattheus W."/>
            <person name="Chibeu A."/>
            <person name="Hertveldt K."/>
            <person name="Mast J."/>
            <person name="Robben J."/>
            <person name="Volckaert G."/>
        </authorList>
    </citation>
    <scope>NUCLEOTIDE SEQUENCE</scope>
</reference>
<dbReference type="Proteomes" id="UP000002089">
    <property type="component" value="Segment"/>
</dbReference>
<evidence type="ECO:0000313" key="2">
    <source>
        <dbReference type="Proteomes" id="UP000002089"/>
    </source>
</evidence>
<protein>
    <submittedName>
        <fullName evidence="1">Putative tail tubular protein B</fullName>
    </submittedName>
</protein>
<dbReference type="GeneID" id="5687516"/>
<proteinExistence type="predicted"/>
<dbReference type="RefSeq" id="YP_001522886.1">
    <property type="nucleotide sequence ID" value="NC_009936.1"/>
</dbReference>
<sequence length="777" mass="84424">MSYFAGSYRQLLFGVSQQTAKDRLEGQVESQLNMQSDLVTGPRRRSPVHLIADAMAATDANRLAYSLATFSGREVLLLVDTLDGTLTILDDATGEVLFTGTNSYLTAGTGRSIRFAALDDSVFVANTEVIPQTQLWSGASAYPDPTRAGYLYVVAGAFSKQYRLSITNQVTGVTTSVDVTTSATEASQATGEYVITQLRTAAEADATIGTAAGFAYYQDGAYLYVTAPEAIAVSTDSGSNFLRASNAASIRDAAELPAKLPADADGFIIATGAAKNKTYFRWVDLERKWDEDASRGAQAELIDMPLRITYSAPNFSLTALNYERRASGDATSNPALKFTEQGISGMTTMQGRLVLLAGEYVCMSASGNPLRWFRASVSTQSDDDPIEVAATAPVASPYEYAVAFNKDLVLFAKTHQGLVPGANLLTSRNATAAVVTEYSFQNSCSPVVAGRTVFFASPRSGPWSAVWEMLPSQYTDAQVEASDSTSHLPKYIAGPVRFLATSSTTSIVVVGTSNLRELVVHEYLWQGGEKVHAAWHKWSFPQDITGAYFRGDRLILLFHVAGRVILGELFMQRLGDAQSIPGGFLDLYRVGAANADEEVAIPAFAADLYPEDSTFAYKLSGEFQSLGQRCGDRRVDGATVYIKVVGAQAGDQYRIGLRYLSKLGPTRPILRDPNGVPITTERTQLHRLTWSLDSTGEVTFRVADQARGESAYTTTPLRLYSRDLGAGLPLAATATLDTPARVDMQTAQFSLETDDYYDMNITSLEYGFRYNQRYRRQ</sequence>
<dbReference type="InterPro" id="IPR058003">
    <property type="entry name" value="Phage_gp12"/>
</dbReference>
<keyword evidence="2" id="KW-1185">Reference proteome</keyword>
<dbReference type="Pfam" id="PF25675">
    <property type="entry name" value="Phage_nozzle"/>
    <property type="match status" value="1"/>
</dbReference>